<dbReference type="InterPro" id="IPR036388">
    <property type="entry name" value="WH-like_DNA-bd_sf"/>
</dbReference>
<name>A0A7L8AFE7_9FLAO</name>
<dbReference type="PROSITE" id="PS50164">
    <property type="entry name" value="GIY_YIG"/>
    <property type="match status" value="1"/>
</dbReference>
<protein>
    <submittedName>
        <fullName evidence="2">GIY-YIG nuclease family protein</fullName>
    </submittedName>
</protein>
<dbReference type="InterPro" id="IPR003647">
    <property type="entry name" value="Intron_nuc_1_rpt"/>
</dbReference>
<dbReference type="Pfam" id="PF01541">
    <property type="entry name" value="GIY-YIG"/>
    <property type="match status" value="1"/>
</dbReference>
<gene>
    <name evidence="2" type="ORF">H9I45_15310</name>
</gene>
<dbReference type="SUPFAM" id="SSF82771">
    <property type="entry name" value="GIY-YIG endonuclease"/>
    <property type="match status" value="1"/>
</dbReference>
<dbReference type="Proteomes" id="UP000516764">
    <property type="component" value="Chromosome"/>
</dbReference>
<dbReference type="AlphaFoldDB" id="A0A7L8AFE7"/>
<dbReference type="InterPro" id="IPR035901">
    <property type="entry name" value="GIY-YIG_endonuc_sf"/>
</dbReference>
<dbReference type="RefSeq" id="WP_088354257.1">
    <property type="nucleotide sequence ID" value="NZ_CP061813.1"/>
</dbReference>
<dbReference type="Pfam" id="PF07453">
    <property type="entry name" value="NUMOD1"/>
    <property type="match status" value="2"/>
</dbReference>
<organism evidence="2 3">
    <name type="scientific">Polaribacter haliotis</name>
    <dbReference type="NCBI Taxonomy" id="1888915"/>
    <lineage>
        <taxon>Bacteria</taxon>
        <taxon>Pseudomonadati</taxon>
        <taxon>Bacteroidota</taxon>
        <taxon>Flavobacteriia</taxon>
        <taxon>Flavobacteriales</taxon>
        <taxon>Flavobacteriaceae</taxon>
    </lineage>
</organism>
<evidence type="ECO:0000259" key="1">
    <source>
        <dbReference type="PROSITE" id="PS50164"/>
    </source>
</evidence>
<dbReference type="Gene3D" id="1.10.10.10">
    <property type="entry name" value="Winged helix-like DNA-binding domain superfamily/Winged helix DNA-binding domain"/>
    <property type="match status" value="2"/>
</dbReference>
<dbReference type="InterPro" id="IPR000305">
    <property type="entry name" value="GIY-YIG_endonuc"/>
</dbReference>
<dbReference type="InterPro" id="IPR010896">
    <property type="entry name" value="NUMOD1"/>
</dbReference>
<dbReference type="SMART" id="SM00497">
    <property type="entry name" value="IENR1"/>
    <property type="match status" value="2"/>
</dbReference>
<evidence type="ECO:0000313" key="3">
    <source>
        <dbReference type="Proteomes" id="UP000516764"/>
    </source>
</evidence>
<keyword evidence="3" id="KW-1185">Reference proteome</keyword>
<accession>A0A7L8AFE7</accession>
<dbReference type="SUPFAM" id="SSF64496">
    <property type="entry name" value="DNA-binding domain of intron-encoded endonucleases"/>
    <property type="match status" value="1"/>
</dbReference>
<sequence>MKNSKKGFVYTVVDKKTDKVVYVGITKDTLKSRKNDHIKKSRREKKYPFQNAIATLGVDAFKWEANTTLLNNDELAEKEKELISQYILKGNKLYNIDSGGGIQKTIYKYKIDDGSLLKTFDSLEEASKTVNSTKQSISKACLSSTYKHRGYLWSYKFKVPFIQGKDLRKKRVEKLSLHSGEIIETYNSVADASKKTGINKTSIAKVCRGERVSAGGYKWTFCLKDKGYGI</sequence>
<dbReference type="SMART" id="SM00465">
    <property type="entry name" value="GIYc"/>
    <property type="match status" value="1"/>
</dbReference>
<dbReference type="EMBL" id="CP061813">
    <property type="protein sequence ID" value="QOD60687.1"/>
    <property type="molecule type" value="Genomic_DNA"/>
</dbReference>
<proteinExistence type="predicted"/>
<feature type="domain" description="GIY-YIG" evidence="1">
    <location>
        <begin position="5"/>
        <end position="96"/>
    </location>
</feature>
<dbReference type="Gene3D" id="3.40.1440.10">
    <property type="entry name" value="GIY-YIG endonuclease"/>
    <property type="match status" value="1"/>
</dbReference>
<reference evidence="2 3" key="1">
    <citation type="journal article" date="2016" name="Int. J. Syst. Evol. Microbiol.">
        <title>Polaribacter haliotis sp. nov., isolated from the gut of abalone Haliotis discus hannai.</title>
        <authorList>
            <person name="Kim Y.O."/>
            <person name="Park I.S."/>
            <person name="Park S."/>
            <person name="Nam B.H."/>
            <person name="Park J.M."/>
            <person name="Kim D.G."/>
            <person name="Yoon J.H."/>
        </authorList>
    </citation>
    <scope>NUCLEOTIDE SEQUENCE [LARGE SCALE GENOMIC DNA]</scope>
    <source>
        <strain evidence="2 3">KCTC 52418</strain>
    </source>
</reference>
<dbReference type="KEGG" id="phal:H9I45_15310"/>
<dbReference type="OrthoDB" id="1200681at2"/>
<evidence type="ECO:0000313" key="2">
    <source>
        <dbReference type="EMBL" id="QOD60687.1"/>
    </source>
</evidence>